<accession>A0A6B2NR11</accession>
<dbReference type="EMBL" id="JAAGOX010000011">
    <property type="protein sequence ID" value="NDW45253.1"/>
    <property type="molecule type" value="Genomic_DNA"/>
</dbReference>
<dbReference type="RefSeq" id="WP_164129188.1">
    <property type="nucleotide sequence ID" value="NZ_JAAGOX010000011.1"/>
</dbReference>
<evidence type="ECO:0008006" key="2">
    <source>
        <dbReference type="Google" id="ProtNLM"/>
    </source>
</evidence>
<organism evidence="1">
    <name type="scientific">Ruegeria sp. PrR005</name>
    <dbReference type="NCBI Taxonomy" id="2706882"/>
    <lineage>
        <taxon>Bacteria</taxon>
        <taxon>Pseudomonadati</taxon>
        <taxon>Pseudomonadota</taxon>
        <taxon>Alphaproteobacteria</taxon>
        <taxon>Rhodobacterales</taxon>
        <taxon>Roseobacteraceae</taxon>
        <taxon>Ruegeria</taxon>
    </lineage>
</organism>
<proteinExistence type="predicted"/>
<reference evidence="1" key="1">
    <citation type="submission" date="2020-02" db="EMBL/GenBank/DDBJ databases">
        <title>Delineation of the pyrene-degrading pathway in Roseobacter clade bacteria by genomic analysis.</title>
        <authorList>
            <person name="Zhou H."/>
            <person name="Wang H."/>
        </authorList>
    </citation>
    <scope>NUCLEOTIDE SEQUENCE</scope>
    <source>
        <strain evidence="1">PrR005</strain>
    </source>
</reference>
<evidence type="ECO:0000313" key="1">
    <source>
        <dbReference type="EMBL" id="NDW45253.1"/>
    </source>
</evidence>
<protein>
    <recommendedName>
        <fullName evidence="2">Lipoprotein</fullName>
    </recommendedName>
</protein>
<name>A0A6B2NR11_9RHOB</name>
<comment type="caution">
    <text evidence="1">The sequence shown here is derived from an EMBL/GenBank/DDBJ whole genome shotgun (WGS) entry which is preliminary data.</text>
</comment>
<sequence>MKAVLIVCALAAGTAACTRQSAPFADDATVAAVRYREPGPAKLTLYTMVNNRSGAGAHTSLMINASERVIFDPAGSFWADIVPEQNDVLFGITPAVERAYRGSHARETHHVVVQELEVTPEQAEAAYRLARQMGPVPGAYCANYTAQLLQQIPGFGDIKVTFQPTKLADQFGSLSGAVTNTYYEQDDADLQKGLAANNAKLNQPG</sequence>
<dbReference type="AlphaFoldDB" id="A0A6B2NR11"/>
<gene>
    <name evidence="1" type="ORF">G0P99_09795</name>
</gene>
<dbReference type="PROSITE" id="PS51257">
    <property type="entry name" value="PROKAR_LIPOPROTEIN"/>
    <property type="match status" value="1"/>
</dbReference>